<feature type="compositionally biased region" description="Polar residues" evidence="10">
    <location>
        <begin position="279"/>
        <end position="289"/>
    </location>
</feature>
<dbReference type="FunFam" id="3.30.160.60:FF:000446">
    <property type="entry name" value="Zinc finger protein"/>
    <property type="match status" value="1"/>
</dbReference>
<dbReference type="GO" id="GO:0008270">
    <property type="term" value="F:zinc ion binding"/>
    <property type="evidence" value="ECO:0007669"/>
    <property type="project" value="UniProtKB-KW"/>
</dbReference>
<evidence type="ECO:0000256" key="7">
    <source>
        <dbReference type="ARBA" id="ARBA00023242"/>
    </source>
</evidence>
<evidence type="ECO:0000256" key="10">
    <source>
        <dbReference type="SAM" id="MobiDB-lite"/>
    </source>
</evidence>
<evidence type="ECO:0000256" key="5">
    <source>
        <dbReference type="ARBA" id="ARBA00022833"/>
    </source>
</evidence>
<evidence type="ECO:0000256" key="4">
    <source>
        <dbReference type="ARBA" id="ARBA00022771"/>
    </source>
</evidence>
<dbReference type="InterPro" id="IPR013087">
    <property type="entry name" value="Znf_C2H2_type"/>
</dbReference>
<keyword evidence="7" id="KW-0539">Nucleus</keyword>
<dbReference type="FunFam" id="3.30.160.60:FF:000169">
    <property type="entry name" value="transcriptional repressor scratch 2"/>
    <property type="match status" value="1"/>
</dbReference>
<evidence type="ECO:0000256" key="1">
    <source>
        <dbReference type="ARBA" id="ARBA00004123"/>
    </source>
</evidence>
<feature type="domain" description="C2H2-type" evidence="11">
    <location>
        <begin position="550"/>
        <end position="578"/>
    </location>
</feature>
<proteinExistence type="inferred from homology"/>
<dbReference type="InterPro" id="IPR050527">
    <property type="entry name" value="Snail/Krueppel_Znf"/>
</dbReference>
<dbReference type="PROSITE" id="PS50157">
    <property type="entry name" value="ZINC_FINGER_C2H2_2"/>
    <property type="match status" value="5"/>
</dbReference>
<evidence type="ECO:0000313" key="13">
    <source>
        <dbReference type="Proteomes" id="UP000243686"/>
    </source>
</evidence>
<keyword evidence="6" id="KW-0238">DNA-binding</keyword>
<evidence type="ECO:0000256" key="3">
    <source>
        <dbReference type="ARBA" id="ARBA00022737"/>
    </source>
</evidence>
<evidence type="ECO:0000256" key="8">
    <source>
        <dbReference type="ARBA" id="ARBA00037948"/>
    </source>
</evidence>
<keyword evidence="13" id="KW-1185">Reference proteome</keyword>
<feature type="domain" description="C2H2-type" evidence="11">
    <location>
        <begin position="522"/>
        <end position="549"/>
    </location>
</feature>
<feature type="compositionally biased region" description="Low complexity" evidence="10">
    <location>
        <begin position="375"/>
        <end position="398"/>
    </location>
</feature>
<dbReference type="SMART" id="SM00355">
    <property type="entry name" value="ZnF_C2H2"/>
    <property type="match status" value="5"/>
</dbReference>
<dbReference type="GO" id="GO:0000978">
    <property type="term" value="F:RNA polymerase II cis-regulatory region sequence-specific DNA binding"/>
    <property type="evidence" value="ECO:0007669"/>
    <property type="project" value="TreeGrafter"/>
</dbReference>
<feature type="region of interest" description="Disordered" evidence="10">
    <location>
        <begin position="356"/>
        <end position="418"/>
    </location>
</feature>
<evidence type="ECO:0000259" key="11">
    <source>
        <dbReference type="PROSITE" id="PS50157"/>
    </source>
</evidence>
<feature type="domain" description="C2H2-type" evidence="11">
    <location>
        <begin position="437"/>
        <end position="464"/>
    </location>
</feature>
<evidence type="ECO:0000256" key="9">
    <source>
        <dbReference type="PROSITE-ProRule" id="PRU00042"/>
    </source>
</evidence>
<organism evidence="12 13">
    <name type="scientific">Opisthorchis viverrini</name>
    <name type="common">Southeast Asian liver fluke</name>
    <dbReference type="NCBI Taxonomy" id="6198"/>
    <lineage>
        <taxon>Eukaryota</taxon>
        <taxon>Metazoa</taxon>
        <taxon>Spiralia</taxon>
        <taxon>Lophotrochozoa</taxon>
        <taxon>Platyhelminthes</taxon>
        <taxon>Trematoda</taxon>
        <taxon>Digenea</taxon>
        <taxon>Opisthorchiida</taxon>
        <taxon>Opisthorchiata</taxon>
        <taxon>Opisthorchiidae</taxon>
        <taxon>Opisthorchis</taxon>
    </lineage>
</organism>
<dbReference type="PANTHER" id="PTHR24388:SF38">
    <property type="entry name" value="PROTEIN SNAIL"/>
    <property type="match status" value="1"/>
</dbReference>
<feature type="domain" description="C2H2-type" evidence="11">
    <location>
        <begin position="468"/>
        <end position="495"/>
    </location>
</feature>
<keyword evidence="5" id="KW-0862">Zinc</keyword>
<feature type="compositionally biased region" description="Polar residues" evidence="10">
    <location>
        <begin position="405"/>
        <end position="418"/>
    </location>
</feature>
<comment type="similarity">
    <text evidence="8">Belongs to the snail C2H2-type zinc-finger protein family.</text>
</comment>
<keyword evidence="4 9" id="KW-0863">Zinc-finger</keyword>
<protein>
    <submittedName>
        <fullName evidence="12">Zinc finger, C2H2 type</fullName>
    </submittedName>
</protein>
<feature type="region of interest" description="Disordered" evidence="10">
    <location>
        <begin position="572"/>
        <end position="594"/>
    </location>
</feature>
<dbReference type="PANTHER" id="PTHR24388">
    <property type="entry name" value="ZINC FINGER PROTEIN"/>
    <property type="match status" value="1"/>
</dbReference>
<sequence length="624" mass="68856">MLHSQIQVPAHAPAQSHVYQTMKTLPFDCPSSLRTYEDTLLQRETYCKLYQKLLMNELGACRSRLSPATLRHSELSAFRPLSADTNQKYISPVCPSSLSALRFQCESKGNFGGEAVQNSISNPQIVSDILISAMSPQTLTSSPHFHPNDSPAAGEWLNERAELLRRLANMHDGPSTTGDLETVQQIARFIYQTQLAKLHSHQNESDKKDFDGCIDLSLAGRRYTSPEVPTSDYGMPRLQPSACSPCQTPLTKTVRLPQMLQLEFPGTQSTPSRIHGIANNLSPSQNRPNSMEYEGSTAELSGVKMEPNRESQCQVSNMSFPSSGSVGRGKSRKSGFQAGVTVGYTYDAFFISDGRSRRRGKRKSQMSGRKPRTESGMMSWSSSSGHSGSSVTGSSSDGTLEHLSLKTSPFPTTHSTPNNQILLTAVSPLTEHSSQRYNCPDCGKSYATSSNLSRHKQTHRSLDSQAARKCPHCGKAYVSMPALSMHILTHDLKHQCDLCGKAFSRPWLLQGHRRAHTGEKPYGCAHCGRAFADRSNLRAHMQTHSNLKQYECKHCHKNFALKSYLNKHLESSCTDREPDDSPNQVDETGLGVTASPMGNSYNACSDLAWGSHHLKVKQSNIMTD</sequence>
<dbReference type="Pfam" id="PF00096">
    <property type="entry name" value="zf-C2H2"/>
    <property type="match status" value="5"/>
</dbReference>
<name>A0A1S8X0W5_OPIVI</name>
<evidence type="ECO:0000256" key="6">
    <source>
        <dbReference type="ARBA" id="ARBA00023125"/>
    </source>
</evidence>
<dbReference type="PROSITE" id="PS00028">
    <property type="entry name" value="ZINC_FINGER_C2H2_1"/>
    <property type="match status" value="4"/>
</dbReference>
<dbReference type="FunFam" id="3.30.160.60:FF:000043">
    <property type="entry name" value="Scratch family zinc finger 2"/>
    <property type="match status" value="1"/>
</dbReference>
<dbReference type="Gene3D" id="3.30.160.60">
    <property type="entry name" value="Classic Zinc Finger"/>
    <property type="match status" value="4"/>
</dbReference>
<dbReference type="GO" id="GO:0000981">
    <property type="term" value="F:DNA-binding transcription factor activity, RNA polymerase II-specific"/>
    <property type="evidence" value="ECO:0007669"/>
    <property type="project" value="TreeGrafter"/>
</dbReference>
<dbReference type="AlphaFoldDB" id="A0A1S8X0W5"/>
<keyword evidence="2" id="KW-0479">Metal-binding</keyword>
<dbReference type="GO" id="GO:0005634">
    <property type="term" value="C:nucleus"/>
    <property type="evidence" value="ECO:0007669"/>
    <property type="project" value="UniProtKB-SubCell"/>
</dbReference>
<feature type="domain" description="C2H2-type" evidence="11">
    <location>
        <begin position="494"/>
        <end position="521"/>
    </location>
</feature>
<evidence type="ECO:0000256" key="2">
    <source>
        <dbReference type="ARBA" id="ARBA00022723"/>
    </source>
</evidence>
<feature type="compositionally biased region" description="Polar residues" evidence="10">
    <location>
        <begin position="310"/>
        <end position="321"/>
    </location>
</feature>
<dbReference type="EMBL" id="KV892749">
    <property type="protein sequence ID" value="OON20271.1"/>
    <property type="molecule type" value="Genomic_DNA"/>
</dbReference>
<evidence type="ECO:0000313" key="12">
    <source>
        <dbReference type="EMBL" id="OON20271.1"/>
    </source>
</evidence>
<dbReference type="SUPFAM" id="SSF57667">
    <property type="entry name" value="beta-beta-alpha zinc fingers"/>
    <property type="match status" value="3"/>
</dbReference>
<feature type="region of interest" description="Disordered" evidence="10">
    <location>
        <begin position="279"/>
        <end position="333"/>
    </location>
</feature>
<comment type="subcellular location">
    <subcellularLocation>
        <location evidence="1">Nucleus</location>
    </subcellularLocation>
</comment>
<keyword evidence="3" id="KW-0677">Repeat</keyword>
<accession>A0A1S8X0W5</accession>
<dbReference type="InterPro" id="IPR036236">
    <property type="entry name" value="Znf_C2H2_sf"/>
</dbReference>
<reference evidence="12 13" key="1">
    <citation type="submission" date="2015-03" db="EMBL/GenBank/DDBJ databases">
        <title>Draft genome of the nematode, Opisthorchis viverrini.</title>
        <authorList>
            <person name="Mitreva M."/>
        </authorList>
    </citation>
    <scope>NUCLEOTIDE SEQUENCE [LARGE SCALE GENOMIC DNA]</scope>
    <source>
        <strain evidence="12">Khon Kaen</strain>
    </source>
</reference>
<gene>
    <name evidence="12" type="ORF">X801_03850</name>
</gene>
<dbReference type="Proteomes" id="UP000243686">
    <property type="component" value="Unassembled WGS sequence"/>
</dbReference>